<gene>
    <name evidence="3" type="primary">LOC132538628</name>
</gene>
<evidence type="ECO:0000313" key="2">
    <source>
        <dbReference type="Proteomes" id="UP001652624"/>
    </source>
</evidence>
<feature type="region of interest" description="Disordered" evidence="1">
    <location>
        <begin position="213"/>
        <end position="235"/>
    </location>
</feature>
<feature type="region of interest" description="Disordered" evidence="1">
    <location>
        <begin position="90"/>
        <end position="138"/>
    </location>
</feature>
<dbReference type="GeneID" id="132538628"/>
<dbReference type="RefSeq" id="XP_060047440.1">
    <property type="nucleotide sequence ID" value="XM_060191457.1"/>
</dbReference>
<dbReference type="Proteomes" id="UP001652624">
    <property type="component" value="Chromosome 5"/>
</dbReference>
<organism evidence="2 3">
    <name type="scientific">Erinaceus europaeus</name>
    <name type="common">Western European hedgehog</name>
    <dbReference type="NCBI Taxonomy" id="9365"/>
    <lineage>
        <taxon>Eukaryota</taxon>
        <taxon>Metazoa</taxon>
        <taxon>Chordata</taxon>
        <taxon>Craniata</taxon>
        <taxon>Vertebrata</taxon>
        <taxon>Euteleostomi</taxon>
        <taxon>Mammalia</taxon>
        <taxon>Eutheria</taxon>
        <taxon>Laurasiatheria</taxon>
        <taxon>Eulipotyphla</taxon>
        <taxon>Erinaceidae</taxon>
        <taxon>Erinaceinae</taxon>
        <taxon>Erinaceus</taxon>
    </lineage>
</organism>
<accession>A0ABM3XF34</accession>
<feature type="region of interest" description="Disordered" evidence="1">
    <location>
        <begin position="1"/>
        <end position="50"/>
    </location>
</feature>
<evidence type="ECO:0000313" key="3">
    <source>
        <dbReference type="RefSeq" id="XP_060047440.1"/>
    </source>
</evidence>
<protein>
    <submittedName>
        <fullName evidence="3">Uncharacterized protein LOC132538628</fullName>
    </submittedName>
</protein>
<proteinExistence type="predicted"/>
<evidence type="ECO:0000256" key="1">
    <source>
        <dbReference type="SAM" id="MobiDB-lite"/>
    </source>
</evidence>
<keyword evidence="2" id="KW-1185">Reference proteome</keyword>
<feature type="compositionally biased region" description="Low complexity" evidence="1">
    <location>
        <begin position="10"/>
        <end position="21"/>
    </location>
</feature>
<reference evidence="3" key="1">
    <citation type="submission" date="2025-08" db="UniProtKB">
        <authorList>
            <consortium name="RefSeq"/>
        </authorList>
    </citation>
    <scope>IDENTIFICATION</scope>
</reference>
<sequence>METYMPPLPSAASSSISRLPPEASRHGKAPYLGPGGQRWPKEMARRPPFRGSRAQPCGVLCVAVCWPRRGEVAVGSAGWARRHRGEEGGLARKVKGGGSGDLQAAPRGCPALTPRLRSSSRGRRITDCPHPRPHPPSQPRLALTHALWGAEGLGSGSCSCGALGCCCCCRRRRGHSHPISLPPARLEAPEAAWSPAQHVTWSLRAAAPSRLAVALPGMRPPRPAEPEQPGRGAAR</sequence>
<name>A0ABM3XF34_ERIEU</name>